<evidence type="ECO:0000313" key="3">
    <source>
        <dbReference type="Proteomes" id="UP000824258"/>
    </source>
</evidence>
<feature type="transmembrane region" description="Helical" evidence="1">
    <location>
        <begin position="7"/>
        <end position="25"/>
    </location>
</feature>
<comment type="caution">
    <text evidence="2">The sequence shown here is derived from an EMBL/GenBank/DDBJ whole genome shotgun (WGS) entry which is preliminary data.</text>
</comment>
<proteinExistence type="predicted"/>
<evidence type="ECO:0008006" key="4">
    <source>
        <dbReference type="Google" id="ProtNLM"/>
    </source>
</evidence>
<reference evidence="2" key="1">
    <citation type="submission" date="2020-10" db="EMBL/GenBank/DDBJ databases">
        <authorList>
            <person name="Gilroy R."/>
        </authorList>
    </citation>
    <scope>NUCLEOTIDE SEQUENCE</scope>
    <source>
        <strain evidence="2">ChiHjej9B8-7071</strain>
    </source>
</reference>
<keyword evidence="1" id="KW-1133">Transmembrane helix</keyword>
<evidence type="ECO:0000256" key="1">
    <source>
        <dbReference type="SAM" id="Phobius"/>
    </source>
</evidence>
<keyword evidence="1" id="KW-0472">Membrane</keyword>
<accession>A0A9D1A8N6</accession>
<sequence length="160" mass="17003">MTAGIRGYLLAVAAAGILVSLAAALLPKGAMHRTGQFVGSLVLVLAVLSPVAQLDLPDMAKAISRARMEAREAVTGVETGNQEILIALIKEDCETYIWDKAVQMGLDVEVEVTVEDGVTYPYPTGVSITGSVPPAQQAVLSKWIEENLGIPEAQQEWIAM</sequence>
<dbReference type="Proteomes" id="UP000824258">
    <property type="component" value="Unassembled WGS sequence"/>
</dbReference>
<gene>
    <name evidence="2" type="ORF">IAA70_05035</name>
</gene>
<dbReference type="EMBL" id="DVGD01000153">
    <property type="protein sequence ID" value="HIR09750.1"/>
    <property type="molecule type" value="Genomic_DNA"/>
</dbReference>
<protein>
    <recommendedName>
        <fullName evidence="4">Stage III sporulation protein AF</fullName>
    </recommendedName>
</protein>
<reference evidence="2" key="2">
    <citation type="journal article" date="2021" name="PeerJ">
        <title>Extensive microbial diversity within the chicken gut microbiome revealed by metagenomics and culture.</title>
        <authorList>
            <person name="Gilroy R."/>
            <person name="Ravi A."/>
            <person name="Getino M."/>
            <person name="Pursley I."/>
            <person name="Horton D.L."/>
            <person name="Alikhan N.F."/>
            <person name="Baker D."/>
            <person name="Gharbi K."/>
            <person name="Hall N."/>
            <person name="Watson M."/>
            <person name="Adriaenssens E.M."/>
            <person name="Foster-Nyarko E."/>
            <person name="Jarju S."/>
            <person name="Secka A."/>
            <person name="Antonio M."/>
            <person name="Oren A."/>
            <person name="Chaudhuri R.R."/>
            <person name="La Ragione R."/>
            <person name="Hildebrand F."/>
            <person name="Pallen M.J."/>
        </authorList>
    </citation>
    <scope>NUCLEOTIDE SEQUENCE</scope>
    <source>
        <strain evidence="2">ChiHjej9B8-7071</strain>
    </source>
</reference>
<keyword evidence="1" id="KW-0812">Transmembrane</keyword>
<dbReference type="AlphaFoldDB" id="A0A9D1A8N6"/>
<organism evidence="2 3">
    <name type="scientific">Candidatus Avoscillospira stercoripullorum</name>
    <dbReference type="NCBI Taxonomy" id="2840709"/>
    <lineage>
        <taxon>Bacteria</taxon>
        <taxon>Bacillati</taxon>
        <taxon>Bacillota</taxon>
        <taxon>Clostridia</taxon>
        <taxon>Eubacteriales</taxon>
        <taxon>Oscillospiraceae</taxon>
        <taxon>Oscillospiraceae incertae sedis</taxon>
        <taxon>Candidatus Avoscillospira</taxon>
    </lineage>
</organism>
<evidence type="ECO:0000313" key="2">
    <source>
        <dbReference type="EMBL" id="HIR09750.1"/>
    </source>
</evidence>
<name>A0A9D1A8N6_9FIRM</name>